<feature type="transmembrane region" description="Helical" evidence="1">
    <location>
        <begin position="60"/>
        <end position="83"/>
    </location>
</feature>
<proteinExistence type="predicted"/>
<organism evidence="2 3">
    <name type="scientific">Tumidithrix elongata BACA0141</name>
    <dbReference type="NCBI Taxonomy" id="2716417"/>
    <lineage>
        <taxon>Bacteria</taxon>
        <taxon>Bacillati</taxon>
        <taxon>Cyanobacteriota</taxon>
        <taxon>Cyanophyceae</taxon>
        <taxon>Pseudanabaenales</taxon>
        <taxon>Pseudanabaenaceae</taxon>
        <taxon>Tumidithrix</taxon>
        <taxon>Tumidithrix elongata</taxon>
    </lineage>
</organism>
<dbReference type="Proteomes" id="UP001333818">
    <property type="component" value="Unassembled WGS sequence"/>
</dbReference>
<keyword evidence="1" id="KW-1133">Transmembrane helix</keyword>
<dbReference type="EMBL" id="JAZBJZ010000105">
    <property type="protein sequence ID" value="MEE3718995.1"/>
    <property type="molecule type" value="Genomic_DNA"/>
</dbReference>
<comment type="caution">
    <text evidence="2">The sequence shown here is derived from an EMBL/GenBank/DDBJ whole genome shotgun (WGS) entry which is preliminary data.</text>
</comment>
<protein>
    <recommendedName>
        <fullName evidence="4">Peptidase</fullName>
    </recommendedName>
</protein>
<name>A0AAW9Q6Y6_9CYAN</name>
<keyword evidence="3" id="KW-1185">Reference proteome</keyword>
<dbReference type="RefSeq" id="WP_330485431.1">
    <property type="nucleotide sequence ID" value="NZ_JAZBJZ010000105.1"/>
</dbReference>
<accession>A0AAW9Q6Y6</accession>
<keyword evidence="1" id="KW-0472">Membrane</keyword>
<sequence>MNRIFRKYHRWIALALCLPLFTTVLTGMGYTIADEWFHQRELGKWLLSIHTFEIFKLERFFPILTGMGLIGLLITGMSMSNLFRKRSESRQS</sequence>
<evidence type="ECO:0008006" key="4">
    <source>
        <dbReference type="Google" id="ProtNLM"/>
    </source>
</evidence>
<evidence type="ECO:0000313" key="3">
    <source>
        <dbReference type="Proteomes" id="UP001333818"/>
    </source>
</evidence>
<evidence type="ECO:0000256" key="1">
    <source>
        <dbReference type="SAM" id="Phobius"/>
    </source>
</evidence>
<dbReference type="AlphaFoldDB" id="A0AAW9Q6Y6"/>
<gene>
    <name evidence="2" type="ORF">V2H45_19810</name>
</gene>
<keyword evidence="1" id="KW-0812">Transmembrane</keyword>
<reference evidence="2" key="1">
    <citation type="submission" date="2024-01" db="EMBL/GenBank/DDBJ databases">
        <title>Bank of Algae and Cyanobacteria of the Azores (BACA) strain genomes.</title>
        <authorList>
            <person name="Luz R."/>
            <person name="Cordeiro R."/>
            <person name="Fonseca A."/>
            <person name="Goncalves V."/>
        </authorList>
    </citation>
    <scope>NUCLEOTIDE SEQUENCE</scope>
    <source>
        <strain evidence="2">BACA0141</strain>
    </source>
</reference>
<evidence type="ECO:0000313" key="2">
    <source>
        <dbReference type="EMBL" id="MEE3718995.1"/>
    </source>
</evidence>